<evidence type="ECO:0000313" key="1">
    <source>
        <dbReference type="EMBL" id="MDJ1492988.1"/>
    </source>
</evidence>
<dbReference type="RefSeq" id="WP_313994601.1">
    <property type="nucleotide sequence ID" value="NZ_JASJOT010000004.1"/>
</dbReference>
<proteinExistence type="predicted"/>
<protein>
    <submittedName>
        <fullName evidence="1">Uncharacterized protein</fullName>
    </submittedName>
</protein>
<reference evidence="1 2" key="1">
    <citation type="submission" date="2023-05" db="EMBL/GenBank/DDBJ databases">
        <authorList>
            <person name="Zhang X."/>
        </authorList>
    </citation>
    <scope>NUCLEOTIDE SEQUENCE [LARGE SCALE GENOMIC DNA]</scope>
    <source>
        <strain evidence="1 2">DM2B3-1</strain>
    </source>
</reference>
<gene>
    <name evidence="1" type="ORF">QNI19_08595</name>
</gene>
<accession>A0ABT7CGW2</accession>
<comment type="caution">
    <text evidence="1">The sequence shown here is derived from an EMBL/GenBank/DDBJ whole genome shotgun (WGS) entry which is preliminary data.</text>
</comment>
<name>A0ABT7CGW2_9BACT</name>
<dbReference type="Proteomes" id="UP001228581">
    <property type="component" value="Unassembled WGS sequence"/>
</dbReference>
<dbReference type="EMBL" id="JASJOT010000004">
    <property type="protein sequence ID" value="MDJ1492988.1"/>
    <property type="molecule type" value="Genomic_DNA"/>
</dbReference>
<evidence type="ECO:0000313" key="2">
    <source>
        <dbReference type="Proteomes" id="UP001228581"/>
    </source>
</evidence>
<sequence>MRKSELEDIHRLQLIQIRTSLERAGWEGRKTNLLFEEGGWVPYEAVFDYYGSTSFLIVLYKAEEEAIELLIEDPVGRLNFLLFPGKAFDGVLTTLIAHQNTLTCNHYKDFISIMLSLIPNGVFVFQNEQQLQLVAHS</sequence>
<organism evidence="1 2">
    <name type="scientific">Xanthocytophaga flava</name>
    <dbReference type="NCBI Taxonomy" id="3048013"/>
    <lineage>
        <taxon>Bacteria</taxon>
        <taxon>Pseudomonadati</taxon>
        <taxon>Bacteroidota</taxon>
        <taxon>Cytophagia</taxon>
        <taxon>Cytophagales</taxon>
        <taxon>Rhodocytophagaceae</taxon>
        <taxon>Xanthocytophaga</taxon>
    </lineage>
</organism>
<keyword evidence="2" id="KW-1185">Reference proteome</keyword>